<dbReference type="AlphaFoldDB" id="A0A0B6Z5F7"/>
<feature type="non-terminal residue" evidence="1">
    <location>
        <position position="1"/>
    </location>
</feature>
<name>A0A0B6Z5F7_9EUPU</name>
<sequence length="57" mass="6157">IADSKLVIKTILSAGASAYSSAYSCAVRRAESSALERKHIRPVWTASETIVASWCLM</sequence>
<evidence type="ECO:0000313" key="1">
    <source>
        <dbReference type="EMBL" id="CEK63126.1"/>
    </source>
</evidence>
<proteinExistence type="predicted"/>
<reference evidence="1" key="1">
    <citation type="submission" date="2014-12" db="EMBL/GenBank/DDBJ databases">
        <title>Insight into the proteome of Arion vulgaris.</title>
        <authorList>
            <person name="Aradska J."/>
            <person name="Bulat T."/>
            <person name="Smidak R."/>
            <person name="Sarate P."/>
            <person name="Gangsoo J."/>
            <person name="Sialana F."/>
            <person name="Bilban M."/>
            <person name="Lubec G."/>
        </authorList>
    </citation>
    <scope>NUCLEOTIDE SEQUENCE</scope>
    <source>
        <tissue evidence="1">Skin</tissue>
    </source>
</reference>
<gene>
    <name evidence="1" type="primary">ORF47282</name>
</gene>
<organism evidence="1">
    <name type="scientific">Arion vulgaris</name>
    <dbReference type="NCBI Taxonomy" id="1028688"/>
    <lineage>
        <taxon>Eukaryota</taxon>
        <taxon>Metazoa</taxon>
        <taxon>Spiralia</taxon>
        <taxon>Lophotrochozoa</taxon>
        <taxon>Mollusca</taxon>
        <taxon>Gastropoda</taxon>
        <taxon>Heterobranchia</taxon>
        <taxon>Euthyneura</taxon>
        <taxon>Panpulmonata</taxon>
        <taxon>Eupulmonata</taxon>
        <taxon>Stylommatophora</taxon>
        <taxon>Helicina</taxon>
        <taxon>Arionoidea</taxon>
        <taxon>Arionidae</taxon>
        <taxon>Arion</taxon>
    </lineage>
</organism>
<protein>
    <submittedName>
        <fullName evidence="1">Uncharacterized protein</fullName>
    </submittedName>
</protein>
<accession>A0A0B6Z5F7</accession>
<dbReference type="EMBL" id="HACG01016261">
    <property type="protein sequence ID" value="CEK63126.1"/>
    <property type="molecule type" value="Transcribed_RNA"/>
</dbReference>